<dbReference type="EMBL" id="JBHSWV010000775">
    <property type="protein sequence ID" value="MFC6769556.1"/>
    <property type="molecule type" value="Genomic_DNA"/>
</dbReference>
<gene>
    <name evidence="2" type="ORF">ACFQE6_32325</name>
</gene>
<proteinExistence type="predicted"/>
<name>A0ABD5T1Z4_9EURY</name>
<organism evidence="2 3">
    <name type="scientific">Natrinema soli</name>
    <dbReference type="NCBI Taxonomy" id="1930624"/>
    <lineage>
        <taxon>Archaea</taxon>
        <taxon>Methanobacteriati</taxon>
        <taxon>Methanobacteriota</taxon>
        <taxon>Stenosarchaea group</taxon>
        <taxon>Halobacteria</taxon>
        <taxon>Halobacteriales</taxon>
        <taxon>Natrialbaceae</taxon>
        <taxon>Natrinema</taxon>
    </lineage>
</organism>
<evidence type="ECO:0000313" key="3">
    <source>
        <dbReference type="Proteomes" id="UP001596383"/>
    </source>
</evidence>
<reference evidence="2 3" key="1">
    <citation type="journal article" date="2019" name="Int. J. Syst. Evol. Microbiol.">
        <title>The Global Catalogue of Microorganisms (GCM) 10K type strain sequencing project: providing services to taxonomists for standard genome sequencing and annotation.</title>
        <authorList>
            <consortium name="The Broad Institute Genomics Platform"/>
            <consortium name="The Broad Institute Genome Sequencing Center for Infectious Disease"/>
            <person name="Wu L."/>
            <person name="Ma J."/>
        </authorList>
    </citation>
    <scope>NUCLEOTIDE SEQUENCE [LARGE SCALE GENOMIC DNA]</scope>
    <source>
        <strain evidence="2 3">LMG 29247</strain>
    </source>
</reference>
<protein>
    <recommendedName>
        <fullName evidence="4">Sugar ABC transporter permease</fullName>
    </recommendedName>
</protein>
<evidence type="ECO:0000256" key="1">
    <source>
        <dbReference type="SAM" id="Phobius"/>
    </source>
</evidence>
<dbReference type="Proteomes" id="UP001596383">
    <property type="component" value="Unassembled WGS sequence"/>
</dbReference>
<evidence type="ECO:0000313" key="2">
    <source>
        <dbReference type="EMBL" id="MFC6769556.1"/>
    </source>
</evidence>
<accession>A0ABD5T1Z4</accession>
<evidence type="ECO:0008006" key="4">
    <source>
        <dbReference type="Google" id="ProtNLM"/>
    </source>
</evidence>
<keyword evidence="1" id="KW-1133">Transmembrane helix</keyword>
<dbReference type="AlphaFoldDB" id="A0ABD5T1Z4"/>
<comment type="caution">
    <text evidence="2">The sequence shown here is derived from an EMBL/GenBank/DDBJ whole genome shotgun (WGS) entry which is preliminary data.</text>
</comment>
<keyword evidence="1" id="KW-0472">Membrane</keyword>
<dbReference type="RefSeq" id="WP_337959504.1">
    <property type="nucleotide sequence ID" value="NZ_JAQIVI010000775.1"/>
</dbReference>
<keyword evidence="3" id="KW-1185">Reference proteome</keyword>
<sequence>MRFNETAIDVSSNPPAVTKTTLYRVVGWILRRQSAGRRRLQSPVSPRGRRHASRALAVDGVLGVAATGVLFLILLVPLYYVARATDR</sequence>
<keyword evidence="1" id="KW-0812">Transmembrane</keyword>
<feature type="transmembrane region" description="Helical" evidence="1">
    <location>
        <begin position="56"/>
        <end position="82"/>
    </location>
</feature>